<accession>A0A498QHM1</accession>
<dbReference type="InterPro" id="IPR034660">
    <property type="entry name" value="DinB/YfiT-like"/>
</dbReference>
<dbReference type="SUPFAM" id="SSF109854">
    <property type="entry name" value="DinB/YfiT-like putative metalloenzymes"/>
    <property type="match status" value="1"/>
</dbReference>
<dbReference type="InterPro" id="IPR024775">
    <property type="entry name" value="DinB-like"/>
</dbReference>
<name>A0A498QHM1_9MYCO</name>
<reference evidence="2 3" key="1">
    <citation type="submission" date="2018-09" db="EMBL/GenBank/DDBJ databases">
        <authorList>
            <person name="Tagini F."/>
        </authorList>
    </citation>
    <scope>NUCLEOTIDE SEQUENCE [LARGE SCALE GENOMIC DNA]</scope>
    <source>
        <strain evidence="2 3">MK13</strain>
    </source>
</reference>
<proteinExistence type="predicted"/>
<dbReference type="AlphaFoldDB" id="A0A498QHM1"/>
<feature type="domain" description="DinB-like" evidence="1">
    <location>
        <begin position="53"/>
        <end position="185"/>
    </location>
</feature>
<organism evidence="2 3">
    <name type="scientific">Mycobacterium innocens</name>
    <dbReference type="NCBI Taxonomy" id="2341083"/>
    <lineage>
        <taxon>Bacteria</taxon>
        <taxon>Bacillati</taxon>
        <taxon>Actinomycetota</taxon>
        <taxon>Actinomycetes</taxon>
        <taxon>Mycobacteriales</taxon>
        <taxon>Mycobacteriaceae</taxon>
        <taxon>Mycobacterium</taxon>
    </lineage>
</organism>
<dbReference type="EMBL" id="UPHQ01000289">
    <property type="protein sequence ID" value="VBA45404.1"/>
    <property type="molecule type" value="Genomic_DNA"/>
</dbReference>
<dbReference type="Proteomes" id="UP000267289">
    <property type="component" value="Unassembled WGS sequence"/>
</dbReference>
<evidence type="ECO:0000313" key="3">
    <source>
        <dbReference type="Proteomes" id="UP000267289"/>
    </source>
</evidence>
<evidence type="ECO:0000313" key="2">
    <source>
        <dbReference type="EMBL" id="VBA45404.1"/>
    </source>
</evidence>
<keyword evidence="3" id="KW-1185">Reference proteome</keyword>
<gene>
    <name evidence="2" type="ORF">LAUMK13_05455</name>
</gene>
<protein>
    <recommendedName>
        <fullName evidence="1">DinB-like domain-containing protein</fullName>
    </recommendedName>
</protein>
<evidence type="ECO:0000259" key="1">
    <source>
        <dbReference type="Pfam" id="PF12867"/>
    </source>
</evidence>
<dbReference type="Pfam" id="PF12867">
    <property type="entry name" value="DinB_2"/>
    <property type="match status" value="1"/>
</dbReference>
<sequence>MVEASWCVQLGGLPSTWTLICDDARVTKQRDECGFTYDLAQAGTAPEDIRERVAEVVAILRGHDIDLRTRRQPDLWSPLEYGCHLRDVLPVQRERVLAARRVDRPECPSMGRNERVEHDGYAEQQPEDVARQLADAAQLLGNVLARLRADDWDRTVVYHYPETHERSLRWVAVHTLHEARHHLLDIRRQT</sequence>
<dbReference type="Gene3D" id="1.20.120.450">
    <property type="entry name" value="dinb family like domain"/>
    <property type="match status" value="1"/>
</dbReference>